<dbReference type="STRING" id="1314674.A0A0D7BUQ7"/>
<keyword evidence="4" id="KW-1185">Reference proteome</keyword>
<evidence type="ECO:0000256" key="1">
    <source>
        <dbReference type="PROSITE-ProRule" id="PRU00221"/>
    </source>
</evidence>
<dbReference type="SUPFAM" id="SSF50978">
    <property type="entry name" value="WD40 repeat-like"/>
    <property type="match status" value="1"/>
</dbReference>
<feature type="compositionally biased region" description="Acidic residues" evidence="2">
    <location>
        <begin position="32"/>
        <end position="41"/>
    </location>
</feature>
<evidence type="ECO:0000313" key="3">
    <source>
        <dbReference type="EMBL" id="KIY73914.1"/>
    </source>
</evidence>
<dbReference type="PROSITE" id="PS50082">
    <property type="entry name" value="WD_REPEATS_2"/>
    <property type="match status" value="1"/>
</dbReference>
<dbReference type="InterPro" id="IPR001680">
    <property type="entry name" value="WD40_rpt"/>
</dbReference>
<sequence length="652" mass="71815">MSAISDLTHQALRVLETELSDFIRDNIGTDAHEEEDPDEQEDTRGDGPRESYATRQQKQFTRILGQLCDLIRDYHEPDKNRLIETIDGLITNAITANYNADEFRNVFPDDFDSFAHTEDNYVKSTDNPLSIGAGAQKELMALLRRAYGGTASNGQPIEDIFAEKFGSQSYQETIGKPHPSTTALSRFNAEFKAPWSCPYPDPLAQAVYEARCEIHGESLVMPIKLHLSSDNGCLSFLGAGGWKDRDPLLFTYDLTSPDTKFSQDCIKAGLSSIAFNIASDAQRKLVFIADDERIKSYNWQTTKATHTLDSGNFGGPLAVVANDIILRAGTGSVGAWKIDTLPTHGANGRGIIGNEMDLEDTSSWRDEPEENIEPSTGSAASTTIDLDPTLATWDIKAWGAHPSAASTMLVAAQGQCAVAAVDMEHGGKVGTKFIGHAELPFRFSTNPEAAPNQFVTGCEDGHIRLWDVRQALPVLTLAAGERSNPSVAFAHPGGVPMIFGGCEKAEVIKMWDVRAPKMVYELAAGNNQVRDIAWDQSRSVLYAATECLWMDRMGNRYDYRRLSLPKWQRAGSPTGASDEENEEDYEDIEDDEDYDDGRAWPKKAFHDEEYFGDVYDSGDHALLRFSFKQDANPDITPAYGDAVVGEGGAFGW</sequence>
<evidence type="ECO:0000256" key="2">
    <source>
        <dbReference type="SAM" id="MobiDB-lite"/>
    </source>
</evidence>
<dbReference type="Gene3D" id="2.130.10.10">
    <property type="entry name" value="YVTN repeat-like/Quinoprotein amine dehydrogenase"/>
    <property type="match status" value="1"/>
</dbReference>
<reference evidence="3 4" key="1">
    <citation type="journal article" date="2015" name="Fungal Genet. Biol.">
        <title>Evolution of novel wood decay mechanisms in Agaricales revealed by the genome sequences of Fistulina hepatica and Cylindrobasidium torrendii.</title>
        <authorList>
            <person name="Floudas D."/>
            <person name="Held B.W."/>
            <person name="Riley R."/>
            <person name="Nagy L.G."/>
            <person name="Koehler G."/>
            <person name="Ransdell A.S."/>
            <person name="Younus H."/>
            <person name="Chow J."/>
            <person name="Chiniquy J."/>
            <person name="Lipzen A."/>
            <person name="Tritt A."/>
            <person name="Sun H."/>
            <person name="Haridas S."/>
            <person name="LaButti K."/>
            <person name="Ohm R.A."/>
            <person name="Kues U."/>
            <person name="Blanchette R.A."/>
            <person name="Grigoriev I.V."/>
            <person name="Minto R.E."/>
            <person name="Hibbett D.S."/>
        </authorList>
    </citation>
    <scope>NUCLEOTIDE SEQUENCE [LARGE SCALE GENOMIC DNA]</scope>
    <source>
        <strain evidence="3 4">FP15055 ss-10</strain>
    </source>
</reference>
<evidence type="ECO:0000313" key="4">
    <source>
        <dbReference type="Proteomes" id="UP000054007"/>
    </source>
</evidence>
<dbReference type="AlphaFoldDB" id="A0A0D7BUQ7"/>
<dbReference type="InterPro" id="IPR036322">
    <property type="entry name" value="WD40_repeat_dom_sf"/>
</dbReference>
<protein>
    <submittedName>
        <fullName evidence="3">Uncharacterized protein</fullName>
    </submittedName>
</protein>
<name>A0A0D7BUQ7_9AGAR</name>
<dbReference type="OrthoDB" id="548949at2759"/>
<keyword evidence="1" id="KW-0853">WD repeat</keyword>
<feature type="region of interest" description="Disordered" evidence="2">
    <location>
        <begin position="28"/>
        <end position="52"/>
    </location>
</feature>
<dbReference type="EMBL" id="KN880433">
    <property type="protein sequence ID" value="KIY73914.1"/>
    <property type="molecule type" value="Genomic_DNA"/>
</dbReference>
<gene>
    <name evidence="3" type="ORF">CYLTODRAFT_364902</name>
</gene>
<feature type="repeat" description="WD" evidence="1">
    <location>
        <begin position="433"/>
        <end position="476"/>
    </location>
</feature>
<organism evidence="3 4">
    <name type="scientific">Cylindrobasidium torrendii FP15055 ss-10</name>
    <dbReference type="NCBI Taxonomy" id="1314674"/>
    <lineage>
        <taxon>Eukaryota</taxon>
        <taxon>Fungi</taxon>
        <taxon>Dikarya</taxon>
        <taxon>Basidiomycota</taxon>
        <taxon>Agaricomycotina</taxon>
        <taxon>Agaricomycetes</taxon>
        <taxon>Agaricomycetidae</taxon>
        <taxon>Agaricales</taxon>
        <taxon>Marasmiineae</taxon>
        <taxon>Physalacriaceae</taxon>
        <taxon>Cylindrobasidium</taxon>
    </lineage>
</organism>
<dbReference type="InterPro" id="IPR015943">
    <property type="entry name" value="WD40/YVTN_repeat-like_dom_sf"/>
</dbReference>
<feature type="region of interest" description="Disordered" evidence="2">
    <location>
        <begin position="568"/>
        <end position="596"/>
    </location>
</feature>
<dbReference type="Proteomes" id="UP000054007">
    <property type="component" value="Unassembled WGS sequence"/>
</dbReference>
<accession>A0A0D7BUQ7</accession>
<proteinExistence type="predicted"/>
<feature type="compositionally biased region" description="Acidic residues" evidence="2">
    <location>
        <begin position="577"/>
        <end position="595"/>
    </location>
</feature>